<dbReference type="EMBL" id="SNRW01000059">
    <property type="protein sequence ID" value="KAA6403802.1"/>
    <property type="molecule type" value="Genomic_DNA"/>
</dbReference>
<dbReference type="AlphaFoldDB" id="A0A5J4XA60"/>
<sequence>MENGVRVGVPVLLENAGETFDPALTPILNKSITRAGTRLTMRIDDQDVDYSEDFSLHIKTTLPNPHYTPEISIATTIINFKMIPAGLDEQLLAETVRIERPVLEAQRDSLIVQAAKDADDISKVEDDILKLLPSVTGSVLDNESVTQALDKSKEIAGEIKKRVQETKETTALINSTRNQYRDVSRRGSLIYFVIADMANADPMYQFSLAFFTNLFSKCIKECQKQKPPLPEGVAPSTEATSLHFNLLVDVITKTVFANVSRYRGIISTSEWRLFLLGTAPIKSTGSDEEEGGNKPSKMFSDLQKTEFIKDEQQTLINELEKIVVSKSGPGNTTKQTLPQEGIKFSIAQHGTQQWEEYINLPNPEDQGPPAPWNTKLNTLQQLILHRCLREERVAFSVRKIVEYIFGSIYSDLPPFDMKETFSSSDYATPVIFILSPGTDPAQIMHNFAAEKGASERLVVKSLGQGQGPVTEKLIERGKEQGLWVLLQNCHLCTSWMPSLDAIVEKLGSADSTSKISPDFRLFLTSILSKAFPVAVLQTSINITNEPPLGLQVNIQRSLASIQEHFDAHSRTDVQHRLLFGIGFFNAVVQERHKFGPLGWNIQYDWTLADLDVSREILLQYLGGYNEGDEDE</sequence>
<organism evidence="4 5">
    <name type="scientific">Streblomastix strix</name>
    <dbReference type="NCBI Taxonomy" id="222440"/>
    <lineage>
        <taxon>Eukaryota</taxon>
        <taxon>Metamonada</taxon>
        <taxon>Preaxostyla</taxon>
        <taxon>Oxymonadida</taxon>
        <taxon>Streblomastigidae</taxon>
        <taxon>Streblomastix</taxon>
    </lineage>
</organism>
<evidence type="ECO:0000259" key="1">
    <source>
        <dbReference type="Pfam" id="PF03028"/>
    </source>
</evidence>
<dbReference type="PANTHER" id="PTHR22878:SF68">
    <property type="entry name" value="DYNEIN HEAVY CHAIN 6, AXONEMAL-LIKE"/>
    <property type="match status" value="1"/>
</dbReference>
<reference evidence="4 5" key="1">
    <citation type="submission" date="2019-03" db="EMBL/GenBank/DDBJ databases">
        <title>Single cell metagenomics reveals metabolic interactions within the superorganism composed of flagellate Streblomastix strix and complex community of Bacteroidetes bacteria on its surface.</title>
        <authorList>
            <person name="Treitli S.C."/>
            <person name="Kolisko M."/>
            <person name="Husnik F."/>
            <person name="Keeling P."/>
            <person name="Hampl V."/>
        </authorList>
    </citation>
    <scope>NUCLEOTIDE SEQUENCE [LARGE SCALE GENOMIC DNA]</scope>
    <source>
        <strain evidence="4">ST1C</strain>
    </source>
</reference>
<dbReference type="FunFam" id="3.40.50.300:FF:000362">
    <property type="entry name" value="Dynein, axonemal, heavy chain 6"/>
    <property type="match status" value="1"/>
</dbReference>
<dbReference type="Pfam" id="PF12781">
    <property type="entry name" value="AAA_9"/>
    <property type="match status" value="1"/>
</dbReference>
<dbReference type="InterPro" id="IPR035706">
    <property type="entry name" value="AAA_9"/>
</dbReference>
<dbReference type="InterPro" id="IPR041658">
    <property type="entry name" value="AAA_lid_11"/>
</dbReference>
<evidence type="ECO:0000313" key="5">
    <source>
        <dbReference type="Proteomes" id="UP000324800"/>
    </source>
</evidence>
<dbReference type="GO" id="GO:0045505">
    <property type="term" value="F:dynein intermediate chain binding"/>
    <property type="evidence" value="ECO:0007669"/>
    <property type="project" value="InterPro"/>
</dbReference>
<feature type="domain" description="Dynein heavy chain ATP-binding dynein motor region" evidence="2">
    <location>
        <begin position="1"/>
        <end position="159"/>
    </location>
</feature>
<feature type="domain" description="Dynein heavy chain region D6 P-loop" evidence="1">
    <location>
        <begin position="427"/>
        <end position="543"/>
    </location>
</feature>
<protein>
    <submittedName>
        <fullName evidence="4">Putative dynein heavy chain</fullName>
    </submittedName>
</protein>
<feature type="domain" description="Dynein heavy chain AAA lid" evidence="3">
    <location>
        <begin position="575"/>
        <end position="624"/>
    </location>
</feature>
<comment type="caution">
    <text evidence="4">The sequence shown here is derived from an EMBL/GenBank/DDBJ whole genome shotgun (WGS) entry which is preliminary data.</text>
</comment>
<dbReference type="GO" id="GO:0008569">
    <property type="term" value="F:minus-end-directed microtubule motor activity"/>
    <property type="evidence" value="ECO:0007669"/>
    <property type="project" value="InterPro"/>
</dbReference>
<dbReference type="Proteomes" id="UP000324800">
    <property type="component" value="Unassembled WGS sequence"/>
</dbReference>
<evidence type="ECO:0000259" key="2">
    <source>
        <dbReference type="Pfam" id="PF12781"/>
    </source>
</evidence>
<dbReference type="Gene3D" id="1.10.8.1220">
    <property type="match status" value="1"/>
</dbReference>
<dbReference type="GO" id="GO:0051959">
    <property type="term" value="F:dynein light intermediate chain binding"/>
    <property type="evidence" value="ECO:0007669"/>
    <property type="project" value="InterPro"/>
</dbReference>
<dbReference type="GO" id="GO:0007018">
    <property type="term" value="P:microtubule-based movement"/>
    <property type="evidence" value="ECO:0007669"/>
    <property type="project" value="InterPro"/>
</dbReference>
<dbReference type="InterPro" id="IPR042219">
    <property type="entry name" value="AAA_lid_11_sf"/>
</dbReference>
<dbReference type="InterPro" id="IPR004273">
    <property type="entry name" value="Dynein_heavy_D6_P-loop"/>
</dbReference>
<gene>
    <name evidence="4" type="ORF">EZS28_000677</name>
</gene>
<dbReference type="Gene3D" id="1.10.8.720">
    <property type="entry name" value="Region D6 of dynein motor"/>
    <property type="match status" value="1"/>
</dbReference>
<dbReference type="InterPro" id="IPR027417">
    <property type="entry name" value="P-loop_NTPase"/>
</dbReference>
<accession>A0A5J4XA60</accession>
<dbReference type="Gene3D" id="3.40.50.300">
    <property type="entry name" value="P-loop containing nucleotide triphosphate hydrolases"/>
    <property type="match status" value="2"/>
</dbReference>
<dbReference type="Gene3D" id="6.10.140.1060">
    <property type="match status" value="1"/>
</dbReference>
<name>A0A5J4XA60_9EUKA</name>
<evidence type="ECO:0000313" key="4">
    <source>
        <dbReference type="EMBL" id="KAA6403802.1"/>
    </source>
</evidence>
<dbReference type="Pfam" id="PF03028">
    <property type="entry name" value="Dynein_heavy"/>
    <property type="match status" value="1"/>
</dbReference>
<evidence type="ECO:0000259" key="3">
    <source>
        <dbReference type="Pfam" id="PF18198"/>
    </source>
</evidence>
<dbReference type="Pfam" id="PF18198">
    <property type="entry name" value="AAA_lid_11"/>
    <property type="match status" value="1"/>
</dbReference>
<dbReference type="PANTHER" id="PTHR22878">
    <property type="entry name" value="DYNEIN HEAVY CHAIN 6, AXONEMAL-LIKE-RELATED"/>
    <property type="match status" value="1"/>
</dbReference>
<dbReference type="OrthoDB" id="10251809at2759"/>
<dbReference type="GO" id="GO:0030286">
    <property type="term" value="C:dynein complex"/>
    <property type="evidence" value="ECO:0007669"/>
    <property type="project" value="InterPro"/>
</dbReference>
<proteinExistence type="predicted"/>
<dbReference type="InterPro" id="IPR026983">
    <property type="entry name" value="DHC"/>
</dbReference>